<feature type="domain" description="Restriction endonuclease type IV Mrr" evidence="2">
    <location>
        <begin position="77"/>
        <end position="183"/>
    </location>
</feature>
<sequence precursor="true">MAKNSLFAVLLRSRWWVSVCIAGVMALLAWVVLPEDYRVAGVLGCFPFLVIGAMAAWRQRDLPSPARVGQTLEAVGAMPWPAFSALLEQAFRRDGHALQRRSGAVDFALERQGRHTLVSARRWKSARTGLEPLRELQAARVAREGDALPDAIYIGLGEPSDNARAYAAEHGITLWQAAELAHALRGLPLPATPPTR</sequence>
<gene>
    <name evidence="3" type="ordered locus">Lcho_0084</name>
</gene>
<dbReference type="InterPro" id="IPR007560">
    <property type="entry name" value="Restrct_endonuc_IV_Mrr"/>
</dbReference>
<dbReference type="Proteomes" id="UP000001693">
    <property type="component" value="Chromosome"/>
</dbReference>
<name>B1Y612_LEPCP</name>
<dbReference type="KEGG" id="lch:Lcho_0084"/>
<dbReference type="HOGENOM" id="CLU_050636_2_0_4"/>
<dbReference type="GO" id="GO:0003677">
    <property type="term" value="F:DNA binding"/>
    <property type="evidence" value="ECO:0007669"/>
    <property type="project" value="InterPro"/>
</dbReference>
<organism evidence="3 4">
    <name type="scientific">Leptothrix cholodnii (strain ATCC 51168 / LMG 8142 / SP-6)</name>
    <name type="common">Leptothrix discophora (strain SP-6)</name>
    <dbReference type="NCBI Taxonomy" id="395495"/>
    <lineage>
        <taxon>Bacteria</taxon>
        <taxon>Pseudomonadati</taxon>
        <taxon>Pseudomonadota</taxon>
        <taxon>Betaproteobacteria</taxon>
        <taxon>Burkholderiales</taxon>
        <taxon>Sphaerotilaceae</taxon>
        <taxon>Leptothrix</taxon>
    </lineage>
</organism>
<keyword evidence="1" id="KW-0812">Transmembrane</keyword>
<proteinExistence type="predicted"/>
<evidence type="ECO:0000313" key="4">
    <source>
        <dbReference type="Proteomes" id="UP000001693"/>
    </source>
</evidence>
<evidence type="ECO:0000256" key="1">
    <source>
        <dbReference type="SAM" id="Phobius"/>
    </source>
</evidence>
<dbReference type="GO" id="GO:0009307">
    <property type="term" value="P:DNA restriction-modification system"/>
    <property type="evidence" value="ECO:0007669"/>
    <property type="project" value="InterPro"/>
</dbReference>
<accession>B1Y612</accession>
<dbReference type="EMBL" id="CP001013">
    <property type="protein sequence ID" value="ACB32359.1"/>
    <property type="molecule type" value="Genomic_DNA"/>
</dbReference>
<reference evidence="3 4" key="1">
    <citation type="submission" date="2008-03" db="EMBL/GenBank/DDBJ databases">
        <title>Complete sequence of Leptothrix cholodnii SP-6.</title>
        <authorList>
            <consortium name="US DOE Joint Genome Institute"/>
            <person name="Copeland A."/>
            <person name="Lucas S."/>
            <person name="Lapidus A."/>
            <person name="Glavina del Rio T."/>
            <person name="Dalin E."/>
            <person name="Tice H."/>
            <person name="Bruce D."/>
            <person name="Goodwin L."/>
            <person name="Pitluck S."/>
            <person name="Chertkov O."/>
            <person name="Brettin T."/>
            <person name="Detter J.C."/>
            <person name="Han C."/>
            <person name="Kuske C.R."/>
            <person name="Schmutz J."/>
            <person name="Larimer F."/>
            <person name="Land M."/>
            <person name="Hauser L."/>
            <person name="Kyrpides N."/>
            <person name="Lykidis A."/>
            <person name="Emerson D."/>
            <person name="Richardson P."/>
        </authorList>
    </citation>
    <scope>NUCLEOTIDE SEQUENCE [LARGE SCALE GENOMIC DNA]</scope>
    <source>
        <strain evidence="4">ATCC 51168 / LMG 8142 / SP-6</strain>
    </source>
</reference>
<feature type="transmembrane region" description="Helical" evidence="1">
    <location>
        <begin position="39"/>
        <end position="57"/>
    </location>
</feature>
<keyword evidence="1" id="KW-1133">Transmembrane helix</keyword>
<evidence type="ECO:0000313" key="3">
    <source>
        <dbReference type="EMBL" id="ACB32359.1"/>
    </source>
</evidence>
<dbReference type="AlphaFoldDB" id="B1Y612"/>
<feature type="transmembrane region" description="Helical" evidence="1">
    <location>
        <begin position="15"/>
        <end position="33"/>
    </location>
</feature>
<keyword evidence="4" id="KW-1185">Reference proteome</keyword>
<evidence type="ECO:0000259" key="2">
    <source>
        <dbReference type="Pfam" id="PF04471"/>
    </source>
</evidence>
<protein>
    <submittedName>
        <fullName evidence="3">Restriction endonuclease</fullName>
    </submittedName>
</protein>
<keyword evidence="3" id="KW-0378">Hydrolase</keyword>
<dbReference type="eggNOG" id="COG1787">
    <property type="taxonomic scope" value="Bacteria"/>
</dbReference>
<keyword evidence="1" id="KW-0472">Membrane</keyword>
<keyword evidence="3" id="KW-0540">Nuclease</keyword>
<dbReference type="Pfam" id="PF04471">
    <property type="entry name" value="Mrr_cat"/>
    <property type="match status" value="1"/>
</dbReference>
<keyword evidence="3" id="KW-0255">Endonuclease</keyword>
<dbReference type="STRING" id="395495.Lcho_0084"/>
<dbReference type="GO" id="GO:0004519">
    <property type="term" value="F:endonuclease activity"/>
    <property type="evidence" value="ECO:0007669"/>
    <property type="project" value="UniProtKB-KW"/>
</dbReference>